<dbReference type="InterPro" id="IPR011257">
    <property type="entry name" value="DNA_glycosylase"/>
</dbReference>
<protein>
    <submittedName>
        <fullName evidence="6">Endonuclease III</fullName>
        <ecNumber evidence="6">4.2.99.18</ecNumber>
    </submittedName>
</protein>
<dbReference type="EC" id="4.2.99.18" evidence="6"/>
<dbReference type="GO" id="GO:0051539">
    <property type="term" value="F:4 iron, 4 sulfur cluster binding"/>
    <property type="evidence" value="ECO:0007669"/>
    <property type="project" value="UniProtKB-KW"/>
</dbReference>
<organism evidence="6 7">
    <name type="scientific">Aedoeadaptatus ivorii</name>
    <dbReference type="NCBI Taxonomy" id="54006"/>
    <lineage>
        <taxon>Bacteria</taxon>
        <taxon>Bacillati</taxon>
        <taxon>Bacillota</taxon>
        <taxon>Tissierellia</taxon>
        <taxon>Tissierellales</taxon>
        <taxon>Peptoniphilaceae</taxon>
        <taxon>Aedoeadaptatus</taxon>
    </lineage>
</organism>
<dbReference type="GO" id="GO:0140078">
    <property type="term" value="F:class I DNA-(apurinic or apyrimidinic site) endonuclease activity"/>
    <property type="evidence" value="ECO:0007669"/>
    <property type="project" value="UniProtKB-EC"/>
</dbReference>
<dbReference type="PANTHER" id="PTHR10359:SF19">
    <property type="entry name" value="DNA REPAIR GLYCOSYLASE MJ1434-RELATED"/>
    <property type="match status" value="1"/>
</dbReference>
<dbReference type="KEGG" id="piv:NCTC13079_00213"/>
<keyword evidence="4" id="KW-0411">Iron-sulfur</keyword>
<name>A0A3S4Z2Z3_9FIRM</name>
<reference evidence="6 7" key="1">
    <citation type="submission" date="2018-12" db="EMBL/GenBank/DDBJ databases">
        <authorList>
            <consortium name="Pathogen Informatics"/>
        </authorList>
    </citation>
    <scope>NUCLEOTIDE SEQUENCE [LARGE SCALE GENOMIC DNA]</scope>
    <source>
        <strain evidence="6 7">NCTC13079</strain>
    </source>
</reference>
<proteinExistence type="predicted"/>
<evidence type="ECO:0000256" key="4">
    <source>
        <dbReference type="ARBA" id="ARBA00023014"/>
    </source>
</evidence>
<dbReference type="Gene3D" id="1.10.340.30">
    <property type="entry name" value="Hypothetical protein, domain 2"/>
    <property type="match status" value="1"/>
</dbReference>
<evidence type="ECO:0000256" key="2">
    <source>
        <dbReference type="ARBA" id="ARBA00022723"/>
    </source>
</evidence>
<dbReference type="PANTHER" id="PTHR10359">
    <property type="entry name" value="A/G-SPECIFIC ADENINE GLYCOSYLASE/ENDONUCLEASE III"/>
    <property type="match status" value="1"/>
</dbReference>
<dbReference type="GO" id="GO:0046872">
    <property type="term" value="F:metal ion binding"/>
    <property type="evidence" value="ECO:0007669"/>
    <property type="project" value="UniProtKB-KW"/>
</dbReference>
<dbReference type="Proteomes" id="UP000269544">
    <property type="component" value="Chromosome"/>
</dbReference>
<keyword evidence="1" id="KW-0004">4Fe-4S</keyword>
<evidence type="ECO:0000259" key="5">
    <source>
        <dbReference type="SMART" id="SM00478"/>
    </source>
</evidence>
<keyword evidence="2" id="KW-0479">Metal-binding</keyword>
<keyword evidence="7" id="KW-1185">Reference proteome</keyword>
<keyword evidence="6" id="KW-0378">Hydrolase</keyword>
<keyword evidence="6" id="KW-0540">Nuclease</keyword>
<dbReference type="EMBL" id="LR134523">
    <property type="protein sequence ID" value="VEJ34579.1"/>
    <property type="molecule type" value="Genomic_DNA"/>
</dbReference>
<dbReference type="InterPro" id="IPR023170">
    <property type="entry name" value="HhH_base_excis_C"/>
</dbReference>
<dbReference type="Pfam" id="PF00730">
    <property type="entry name" value="HhH-GPD"/>
    <property type="match status" value="1"/>
</dbReference>
<evidence type="ECO:0000256" key="1">
    <source>
        <dbReference type="ARBA" id="ARBA00022485"/>
    </source>
</evidence>
<dbReference type="SMART" id="SM00478">
    <property type="entry name" value="ENDO3c"/>
    <property type="match status" value="1"/>
</dbReference>
<feature type="domain" description="HhH-GPD" evidence="5">
    <location>
        <begin position="71"/>
        <end position="226"/>
    </location>
</feature>
<gene>
    <name evidence="6" type="primary">nth_1</name>
    <name evidence="6" type="ORF">NCTC13079_00213</name>
</gene>
<dbReference type="InterPro" id="IPR003265">
    <property type="entry name" value="HhH-GPD_domain"/>
</dbReference>
<dbReference type="SUPFAM" id="SSF48150">
    <property type="entry name" value="DNA-glycosylase"/>
    <property type="match status" value="1"/>
</dbReference>
<keyword evidence="6" id="KW-0456">Lyase</keyword>
<accession>A0A3S4Z2Z3</accession>
<keyword evidence="3" id="KW-0408">Iron</keyword>
<dbReference type="GO" id="GO:0006284">
    <property type="term" value="P:base-excision repair"/>
    <property type="evidence" value="ECO:0007669"/>
    <property type="project" value="InterPro"/>
</dbReference>
<evidence type="ECO:0000313" key="6">
    <source>
        <dbReference type="EMBL" id="VEJ34579.1"/>
    </source>
</evidence>
<evidence type="ECO:0000313" key="7">
    <source>
        <dbReference type="Proteomes" id="UP000269544"/>
    </source>
</evidence>
<evidence type="ECO:0000256" key="3">
    <source>
        <dbReference type="ARBA" id="ARBA00023004"/>
    </source>
</evidence>
<dbReference type="PIRSF" id="PIRSF001435">
    <property type="entry name" value="Nth"/>
    <property type="match status" value="1"/>
</dbReference>
<dbReference type="CDD" id="cd00056">
    <property type="entry name" value="ENDO3c"/>
    <property type="match status" value="1"/>
</dbReference>
<dbReference type="Gene3D" id="1.10.1670.10">
    <property type="entry name" value="Helix-hairpin-Helix base-excision DNA repair enzymes (C-terminal)"/>
    <property type="match status" value="1"/>
</dbReference>
<keyword evidence="6" id="KW-0255">Endonuclease</keyword>
<sequence length="249" mass="28680">MAIAYGMLSCHIQDDKVYDPQPHKDEKYRHRNRRSTIEPLLQIYDALFSHYGDLHWWPGENPYEIMVGAILTQNTAWTNVEKAIARLAEDLTPQRIAAMPVETLEERIRPAGFFRQKARYLKAMTAWYARYNYDAEAVRRVPLDALRPEILSVKGIGNETADSILLYAFDLPSFVVNAYTMRHFARYPLKTGRTYAAVQAYCEARLPESAEIYNHFHALIVINGKEHCKKRPICAGCPLEGGCEKRIEE</sequence>
<dbReference type="AlphaFoldDB" id="A0A3S4Z2Z3"/>